<dbReference type="Pfam" id="PF07876">
    <property type="entry name" value="Dabb"/>
    <property type="match status" value="1"/>
</dbReference>
<evidence type="ECO:0000256" key="1">
    <source>
        <dbReference type="ARBA" id="ARBA00011738"/>
    </source>
</evidence>
<dbReference type="SUPFAM" id="SSF54909">
    <property type="entry name" value="Dimeric alpha+beta barrel"/>
    <property type="match status" value="1"/>
</dbReference>
<keyword evidence="4" id="KW-1185">Reference proteome</keyword>
<dbReference type="InterPro" id="IPR011008">
    <property type="entry name" value="Dimeric_a/b-barrel"/>
</dbReference>
<dbReference type="STRING" id="568899.SAMN05192534_10511"/>
<gene>
    <name evidence="3" type="ORF">SAMN05192534_10511</name>
</gene>
<dbReference type="EMBL" id="FNDK01000005">
    <property type="protein sequence ID" value="SDH38599.1"/>
    <property type="molecule type" value="Genomic_DNA"/>
</dbReference>
<reference evidence="3 4" key="1">
    <citation type="submission" date="2016-10" db="EMBL/GenBank/DDBJ databases">
        <authorList>
            <person name="de Groot N.N."/>
        </authorList>
    </citation>
    <scope>NUCLEOTIDE SEQUENCE [LARGE SCALE GENOMIC DNA]</scope>
    <source>
        <strain evidence="3 4">DSM 21632</strain>
    </source>
</reference>
<protein>
    <submittedName>
        <fullName evidence="3">Stress responsive A/B Barrel Domain</fullName>
    </submittedName>
</protein>
<sequence length="99" mass="11398">MVEHIVLVKFTEAPPAKEIDEVIDRTLDLKNHIPGIVDIQQGRNFSNRSKGYELGLTVRFDSREALERYEPHPKHQEIIAYLKETGLEDIIVVDFDLPS</sequence>
<dbReference type="SMART" id="SM00886">
    <property type="entry name" value="Dabb"/>
    <property type="match status" value="1"/>
</dbReference>
<evidence type="ECO:0000313" key="3">
    <source>
        <dbReference type="EMBL" id="SDH38599.1"/>
    </source>
</evidence>
<dbReference type="Gene3D" id="3.30.70.100">
    <property type="match status" value="1"/>
</dbReference>
<dbReference type="PANTHER" id="PTHR33178">
    <property type="match status" value="1"/>
</dbReference>
<dbReference type="InterPro" id="IPR013097">
    <property type="entry name" value="Dabb"/>
</dbReference>
<dbReference type="OrthoDB" id="9808130at2"/>
<dbReference type="AlphaFoldDB" id="A0A1G8BZU6"/>
<evidence type="ECO:0000259" key="2">
    <source>
        <dbReference type="PROSITE" id="PS51502"/>
    </source>
</evidence>
<comment type="subunit">
    <text evidence="1">Homodimer.</text>
</comment>
<evidence type="ECO:0000313" key="4">
    <source>
        <dbReference type="Proteomes" id="UP000199163"/>
    </source>
</evidence>
<accession>A0A1G8BZU6</accession>
<dbReference type="PANTHER" id="PTHR33178:SF10">
    <property type="entry name" value="STRESS-RESPONSE A_B BARREL DOMAIN-CONTAINING PROTEIN"/>
    <property type="match status" value="1"/>
</dbReference>
<feature type="domain" description="Stress-response A/B barrel" evidence="2">
    <location>
        <begin position="2"/>
        <end position="95"/>
    </location>
</feature>
<dbReference type="RefSeq" id="WP_091272065.1">
    <property type="nucleotide sequence ID" value="NZ_FNDK01000005.1"/>
</dbReference>
<name>A0A1G8BZU6_9BACI</name>
<proteinExistence type="predicted"/>
<dbReference type="InterPro" id="IPR044662">
    <property type="entry name" value="HS1/DABB1-like"/>
</dbReference>
<dbReference type="Proteomes" id="UP000199163">
    <property type="component" value="Unassembled WGS sequence"/>
</dbReference>
<organism evidence="3 4">
    <name type="scientific">Alteribacillus persepolensis</name>
    <dbReference type="NCBI Taxonomy" id="568899"/>
    <lineage>
        <taxon>Bacteria</taxon>
        <taxon>Bacillati</taxon>
        <taxon>Bacillota</taxon>
        <taxon>Bacilli</taxon>
        <taxon>Bacillales</taxon>
        <taxon>Bacillaceae</taxon>
        <taxon>Alteribacillus</taxon>
    </lineage>
</organism>
<dbReference type="PROSITE" id="PS51502">
    <property type="entry name" value="S_R_A_B_BARREL"/>
    <property type="match status" value="1"/>
</dbReference>